<dbReference type="PANTHER" id="PTHR10434:SF9">
    <property type="entry name" value="PHOSPHOLIPID_GLYCEROL ACYLTRANSFERASE DOMAIN-CONTAINING PROTEIN"/>
    <property type="match status" value="1"/>
</dbReference>
<dbReference type="EMBL" id="JAHWDP010000003">
    <property type="protein sequence ID" value="MBW2937915.1"/>
    <property type="molecule type" value="Genomic_DNA"/>
</dbReference>
<dbReference type="SMART" id="SM00563">
    <property type="entry name" value="PlsC"/>
    <property type="match status" value="1"/>
</dbReference>
<dbReference type="Proteomes" id="UP001138686">
    <property type="component" value="Unassembled WGS sequence"/>
</dbReference>
<comment type="pathway">
    <text evidence="1">Lipid metabolism.</text>
</comment>
<evidence type="ECO:0000313" key="6">
    <source>
        <dbReference type="Proteomes" id="UP001138686"/>
    </source>
</evidence>
<evidence type="ECO:0000256" key="3">
    <source>
        <dbReference type="ARBA" id="ARBA00023315"/>
    </source>
</evidence>
<evidence type="ECO:0000259" key="4">
    <source>
        <dbReference type="SMART" id="SM00563"/>
    </source>
</evidence>
<dbReference type="Pfam" id="PF01553">
    <property type="entry name" value="Acyltransferase"/>
    <property type="match status" value="1"/>
</dbReference>
<sequence length="178" mass="20532">MGLPSYIFKNILGWKIEGSFDQNIKKAVVIVVPHTSWHDFFVGLYARRALKTQINYVAKKELFTWPFSYYFKWTGGASLDRTPGQNKVEAIAQIFHKKDEFRLAMAPEGTRKKVDKWKTGFYYIAKEANVPIIPVAFDYGTKTVKVGKQYYTTNDMEKDMKALRSFYDGVVGKIPAYT</sequence>
<comment type="caution">
    <text evidence="5">The sequence shown here is derived from an EMBL/GenBank/DDBJ whole genome shotgun (WGS) entry which is preliminary data.</text>
</comment>
<dbReference type="InterPro" id="IPR002123">
    <property type="entry name" value="Plipid/glycerol_acylTrfase"/>
</dbReference>
<feature type="domain" description="Phospholipid/glycerol acyltransferase" evidence="4">
    <location>
        <begin position="28"/>
        <end position="140"/>
    </location>
</feature>
<evidence type="ECO:0000256" key="2">
    <source>
        <dbReference type="ARBA" id="ARBA00022679"/>
    </source>
</evidence>
<dbReference type="PANTHER" id="PTHR10434">
    <property type="entry name" value="1-ACYL-SN-GLYCEROL-3-PHOSPHATE ACYLTRANSFERASE"/>
    <property type="match status" value="1"/>
</dbReference>
<keyword evidence="6" id="KW-1185">Reference proteome</keyword>
<protein>
    <submittedName>
        <fullName evidence="5">1-acyl-sn-glycerol-3-phosphate acyltransferase</fullName>
    </submittedName>
</protein>
<dbReference type="GO" id="GO:0003841">
    <property type="term" value="F:1-acylglycerol-3-phosphate O-acyltransferase activity"/>
    <property type="evidence" value="ECO:0007669"/>
    <property type="project" value="TreeGrafter"/>
</dbReference>
<gene>
    <name evidence="5" type="ORF">KXJ69_07345</name>
</gene>
<dbReference type="AlphaFoldDB" id="A0A9X1FNM5"/>
<dbReference type="RefSeq" id="WP_219052361.1">
    <property type="nucleotide sequence ID" value="NZ_JAHWDP010000003.1"/>
</dbReference>
<keyword evidence="2" id="KW-0808">Transferase</keyword>
<accession>A0A9X1FNM5</accession>
<proteinExistence type="predicted"/>
<reference evidence="5" key="1">
    <citation type="submission" date="2021-07" db="EMBL/GenBank/DDBJ databases">
        <title>Aureisphaera sp. CAU 1614 isolated from sea sediment.</title>
        <authorList>
            <person name="Kim W."/>
        </authorList>
    </citation>
    <scope>NUCLEOTIDE SEQUENCE</scope>
    <source>
        <strain evidence="5">CAU 1614</strain>
    </source>
</reference>
<evidence type="ECO:0000313" key="5">
    <source>
        <dbReference type="EMBL" id="MBW2937915.1"/>
    </source>
</evidence>
<organism evidence="5 6">
    <name type="scientific">Halomarinibacterium sedimenti</name>
    <dbReference type="NCBI Taxonomy" id="2857106"/>
    <lineage>
        <taxon>Bacteria</taxon>
        <taxon>Pseudomonadati</taxon>
        <taxon>Bacteroidota</taxon>
        <taxon>Flavobacteriia</taxon>
        <taxon>Flavobacteriales</taxon>
        <taxon>Flavobacteriaceae</taxon>
        <taxon>Halomarinibacterium</taxon>
    </lineage>
</organism>
<dbReference type="GO" id="GO:0006654">
    <property type="term" value="P:phosphatidic acid biosynthetic process"/>
    <property type="evidence" value="ECO:0007669"/>
    <property type="project" value="TreeGrafter"/>
</dbReference>
<keyword evidence="3 5" id="KW-0012">Acyltransferase</keyword>
<name>A0A9X1FNM5_9FLAO</name>
<evidence type="ECO:0000256" key="1">
    <source>
        <dbReference type="ARBA" id="ARBA00005189"/>
    </source>
</evidence>